<comment type="similarity">
    <text evidence="1">Belongs to the LysR transcriptional regulatory family.</text>
</comment>
<dbReference type="Pfam" id="PF03466">
    <property type="entry name" value="LysR_substrate"/>
    <property type="match status" value="1"/>
</dbReference>
<evidence type="ECO:0000313" key="6">
    <source>
        <dbReference type="EMBL" id="HIW07140.1"/>
    </source>
</evidence>
<dbReference type="InterPro" id="IPR005119">
    <property type="entry name" value="LysR_subst-bd"/>
</dbReference>
<dbReference type="AlphaFoldDB" id="A0A9D1Q7Q4"/>
<reference evidence="6" key="1">
    <citation type="journal article" date="2021" name="PeerJ">
        <title>Extensive microbial diversity within the chicken gut microbiome revealed by metagenomics and culture.</title>
        <authorList>
            <person name="Gilroy R."/>
            <person name="Ravi A."/>
            <person name="Getino M."/>
            <person name="Pursley I."/>
            <person name="Horton D.L."/>
            <person name="Alikhan N.F."/>
            <person name="Baker D."/>
            <person name="Gharbi K."/>
            <person name="Hall N."/>
            <person name="Watson M."/>
            <person name="Adriaenssens E.M."/>
            <person name="Foster-Nyarko E."/>
            <person name="Jarju S."/>
            <person name="Secka A."/>
            <person name="Antonio M."/>
            <person name="Oren A."/>
            <person name="Chaudhuri R.R."/>
            <person name="La Ragione R."/>
            <person name="Hildebrand F."/>
            <person name="Pallen M.J."/>
        </authorList>
    </citation>
    <scope>NUCLEOTIDE SEQUENCE</scope>
    <source>
        <strain evidence="6">CHK160-9182</strain>
    </source>
</reference>
<protein>
    <submittedName>
        <fullName evidence="6">LysR family transcriptional regulator</fullName>
    </submittedName>
</protein>
<dbReference type="GO" id="GO:0006351">
    <property type="term" value="P:DNA-templated transcription"/>
    <property type="evidence" value="ECO:0007669"/>
    <property type="project" value="TreeGrafter"/>
</dbReference>
<proteinExistence type="inferred from homology"/>
<dbReference type="SUPFAM" id="SSF46785">
    <property type="entry name" value="Winged helix' DNA-binding domain"/>
    <property type="match status" value="1"/>
</dbReference>
<evidence type="ECO:0000259" key="5">
    <source>
        <dbReference type="PROSITE" id="PS50931"/>
    </source>
</evidence>
<evidence type="ECO:0000256" key="2">
    <source>
        <dbReference type="ARBA" id="ARBA00023015"/>
    </source>
</evidence>
<accession>A0A9D1Q7Q4</accession>
<evidence type="ECO:0000256" key="4">
    <source>
        <dbReference type="ARBA" id="ARBA00023163"/>
    </source>
</evidence>
<dbReference type="CDD" id="cd08479">
    <property type="entry name" value="PBP2_CrgA_like_9"/>
    <property type="match status" value="1"/>
</dbReference>
<dbReference type="Gene3D" id="3.40.190.290">
    <property type="match status" value="1"/>
</dbReference>
<sequence>MNDLPQTNDLFVFLIVVKNKSFIKAADELGFSRSYISKRIQILEETLDCKLLHRTSRTIELTNQGEKVHVWAQEVLLDIRKMSEDLADDIEDPQGHLTITSSLGFGRQHVAPLLSDFVKLHPKITIRFDTIDKMQDLVAQHVDLDIHIGNQIAPNLIAKKLASNSRILCASPTYLEKHGTPKVLQDLLHHSCLIIQERDSAYSLWKLHSRYGEQQIKVSGNLSSNNGELVHHWALAGQGIMLRSIWDIQTELEQGTLVRILPEYHQNADIWAIYPTRLSNSSKLKACVEFLEQALPKRINL</sequence>
<keyword evidence="2" id="KW-0805">Transcription regulation</keyword>
<organism evidence="6 7">
    <name type="scientific">Candidatus Ignatzschineria merdigallinarum</name>
    <dbReference type="NCBI Taxonomy" id="2838621"/>
    <lineage>
        <taxon>Bacteria</taxon>
        <taxon>Pseudomonadati</taxon>
        <taxon>Pseudomonadota</taxon>
        <taxon>Gammaproteobacteria</taxon>
        <taxon>Cardiobacteriales</taxon>
        <taxon>Ignatzschineriaceae</taxon>
        <taxon>Ignatzschineria</taxon>
    </lineage>
</organism>
<keyword evidence="3" id="KW-0238">DNA-binding</keyword>
<dbReference type="InterPro" id="IPR036390">
    <property type="entry name" value="WH_DNA-bd_sf"/>
</dbReference>
<evidence type="ECO:0000256" key="3">
    <source>
        <dbReference type="ARBA" id="ARBA00023125"/>
    </source>
</evidence>
<keyword evidence="4" id="KW-0804">Transcription</keyword>
<dbReference type="GO" id="GO:0043565">
    <property type="term" value="F:sequence-specific DNA binding"/>
    <property type="evidence" value="ECO:0007669"/>
    <property type="project" value="TreeGrafter"/>
</dbReference>
<dbReference type="FunFam" id="3.40.190.290:FF:000001">
    <property type="entry name" value="Transcriptional regulator, LysR family"/>
    <property type="match status" value="1"/>
</dbReference>
<dbReference type="EMBL" id="DXHP01000168">
    <property type="protein sequence ID" value="HIW07140.1"/>
    <property type="molecule type" value="Genomic_DNA"/>
</dbReference>
<dbReference type="Gene3D" id="1.10.10.10">
    <property type="entry name" value="Winged helix-like DNA-binding domain superfamily/Winged helix DNA-binding domain"/>
    <property type="match status" value="1"/>
</dbReference>
<gene>
    <name evidence="6" type="ORF">H9889_07440</name>
</gene>
<evidence type="ECO:0000313" key="7">
    <source>
        <dbReference type="Proteomes" id="UP000823934"/>
    </source>
</evidence>
<dbReference type="GO" id="GO:0003700">
    <property type="term" value="F:DNA-binding transcription factor activity"/>
    <property type="evidence" value="ECO:0007669"/>
    <property type="project" value="InterPro"/>
</dbReference>
<evidence type="ECO:0000256" key="1">
    <source>
        <dbReference type="ARBA" id="ARBA00009437"/>
    </source>
</evidence>
<dbReference type="InterPro" id="IPR000847">
    <property type="entry name" value="LysR_HTH_N"/>
</dbReference>
<dbReference type="SUPFAM" id="SSF53850">
    <property type="entry name" value="Periplasmic binding protein-like II"/>
    <property type="match status" value="1"/>
</dbReference>
<reference evidence="6" key="2">
    <citation type="submission" date="2021-04" db="EMBL/GenBank/DDBJ databases">
        <authorList>
            <person name="Gilroy R."/>
        </authorList>
    </citation>
    <scope>NUCLEOTIDE SEQUENCE</scope>
    <source>
        <strain evidence="6">CHK160-9182</strain>
    </source>
</reference>
<dbReference type="PANTHER" id="PTHR30537">
    <property type="entry name" value="HTH-TYPE TRANSCRIPTIONAL REGULATOR"/>
    <property type="match status" value="1"/>
</dbReference>
<dbReference type="InterPro" id="IPR036388">
    <property type="entry name" value="WH-like_DNA-bd_sf"/>
</dbReference>
<dbReference type="InterPro" id="IPR058163">
    <property type="entry name" value="LysR-type_TF_proteobact-type"/>
</dbReference>
<comment type="caution">
    <text evidence="6">The sequence shown here is derived from an EMBL/GenBank/DDBJ whole genome shotgun (WGS) entry which is preliminary data.</text>
</comment>
<dbReference type="Pfam" id="PF00126">
    <property type="entry name" value="HTH_1"/>
    <property type="match status" value="1"/>
</dbReference>
<dbReference type="Proteomes" id="UP000823934">
    <property type="component" value="Unassembled WGS sequence"/>
</dbReference>
<feature type="domain" description="HTH lysR-type" evidence="5">
    <location>
        <begin position="5"/>
        <end position="62"/>
    </location>
</feature>
<dbReference type="FunFam" id="1.10.10.10:FF:000001">
    <property type="entry name" value="LysR family transcriptional regulator"/>
    <property type="match status" value="1"/>
</dbReference>
<dbReference type="PANTHER" id="PTHR30537:SF5">
    <property type="entry name" value="HTH-TYPE TRANSCRIPTIONAL ACTIVATOR TTDR-RELATED"/>
    <property type="match status" value="1"/>
</dbReference>
<name>A0A9D1Q7Q4_9GAMM</name>
<dbReference type="PROSITE" id="PS50931">
    <property type="entry name" value="HTH_LYSR"/>
    <property type="match status" value="1"/>
</dbReference>